<protein>
    <submittedName>
        <fullName evidence="2">Cation-binding protein</fullName>
    </submittedName>
</protein>
<dbReference type="Proteomes" id="UP000030004">
    <property type="component" value="Unassembled WGS sequence"/>
</dbReference>
<comment type="caution">
    <text evidence="2">The sequence shown here is derived from an EMBL/GenBank/DDBJ whole genome shotgun (WGS) entry which is preliminary data.</text>
</comment>
<evidence type="ECO:0000313" key="2">
    <source>
        <dbReference type="EMBL" id="KGM48063.1"/>
    </source>
</evidence>
<gene>
    <name evidence="2" type="ORF">ATO9_13855</name>
</gene>
<sequence>MTHTIPLRQGLPDEMQVLLRAYPRDTWPDHPNFARSVRNWMGAHETFRALSGYVLDDTEAYLDRRLDDQDYAARLAKYGHVLVRNLHGHHHWEDTKFFPELGAAERNLIPGLDLLEADHTALDATLERFTRSANRVVQLAQLSPADMSPEVPEVHDSARDIAALLDRHLSDEEDLVVPIILHHQLRR</sequence>
<dbReference type="eggNOG" id="ENOG5030DC7">
    <property type="taxonomic scope" value="Bacteria"/>
</dbReference>
<keyword evidence="3" id="KW-1185">Reference proteome</keyword>
<feature type="domain" description="Hemerythrin-like" evidence="1">
    <location>
        <begin position="37"/>
        <end position="179"/>
    </location>
</feature>
<accession>A0A0A0ED85</accession>
<reference evidence="2 3" key="1">
    <citation type="journal article" date="2015" name="Antonie Van Leeuwenhoek">
        <title>Pseudooceanicola atlanticus gen. nov. sp. nov., isolated from surface seawater of the Atlantic Ocean and reclassification of Oceanicola batsensis, Oceanicola marinus, Oceanicola nitratireducens, Oceanicola nanhaiensis, Oceanicola antarcticus and Oceanicola flagellatus, as Pseudooceanicola batsensis comb. nov., Pseudooceanicola marinus comb. nov., Pseudooceanicola nitratireducens comb. nov., Pseudooceanicola nanhaiensis comb. nov., Pseudooceanicola antarcticus comb. nov., and Pseudooceanicola flagellatus comb. nov.</title>
        <authorList>
            <person name="Lai Q."/>
            <person name="Li G."/>
            <person name="Liu X."/>
            <person name="Du Y."/>
            <person name="Sun F."/>
            <person name="Shao Z."/>
        </authorList>
    </citation>
    <scope>NUCLEOTIDE SEQUENCE [LARGE SCALE GENOMIC DNA]</scope>
    <source>
        <strain evidence="2 3">22II-s11g</strain>
    </source>
</reference>
<dbReference type="STRING" id="1461694.ATO9_13855"/>
<dbReference type="InterPro" id="IPR012312">
    <property type="entry name" value="Hemerythrin-like"/>
</dbReference>
<organism evidence="2 3">
    <name type="scientific">Pseudooceanicola atlanticus</name>
    <dbReference type="NCBI Taxonomy" id="1461694"/>
    <lineage>
        <taxon>Bacteria</taxon>
        <taxon>Pseudomonadati</taxon>
        <taxon>Pseudomonadota</taxon>
        <taxon>Alphaproteobacteria</taxon>
        <taxon>Rhodobacterales</taxon>
        <taxon>Paracoccaceae</taxon>
        <taxon>Pseudooceanicola</taxon>
    </lineage>
</organism>
<dbReference type="EMBL" id="AQQX01000005">
    <property type="protein sequence ID" value="KGM48063.1"/>
    <property type="molecule type" value="Genomic_DNA"/>
</dbReference>
<name>A0A0A0ED85_9RHOB</name>
<dbReference type="Pfam" id="PF01814">
    <property type="entry name" value="Hemerythrin"/>
    <property type="match status" value="1"/>
</dbReference>
<evidence type="ECO:0000259" key="1">
    <source>
        <dbReference type="Pfam" id="PF01814"/>
    </source>
</evidence>
<proteinExistence type="predicted"/>
<dbReference type="AlphaFoldDB" id="A0A0A0ED85"/>
<evidence type="ECO:0000313" key="3">
    <source>
        <dbReference type="Proteomes" id="UP000030004"/>
    </source>
</evidence>
<dbReference type="Gene3D" id="1.20.120.520">
    <property type="entry name" value="nmb1532 protein domain like"/>
    <property type="match status" value="1"/>
</dbReference>
<dbReference type="RefSeq" id="WP_043750024.1">
    <property type="nucleotide sequence ID" value="NZ_AQQX01000005.1"/>
</dbReference>